<feature type="transmembrane region" description="Helical" evidence="11">
    <location>
        <begin position="285"/>
        <end position="306"/>
    </location>
</feature>
<feature type="transmembrane region" description="Helical" evidence="11">
    <location>
        <begin position="318"/>
        <end position="340"/>
    </location>
</feature>
<evidence type="ECO:0000256" key="5">
    <source>
        <dbReference type="ARBA" id="ARBA00022692"/>
    </source>
</evidence>
<reference evidence="12 13" key="1">
    <citation type="journal article" date="2019" name="Int. J. Syst. Evol. Microbiol.">
        <title>The Global Catalogue of Microorganisms (GCM) 10K type strain sequencing project: providing services to taxonomists for standard genome sequencing and annotation.</title>
        <authorList>
            <consortium name="The Broad Institute Genomics Platform"/>
            <consortium name="The Broad Institute Genome Sequencing Center for Infectious Disease"/>
            <person name="Wu L."/>
            <person name="Ma J."/>
        </authorList>
    </citation>
    <scope>NUCLEOTIDE SEQUENCE [LARGE SCALE GENOMIC DNA]</scope>
    <source>
        <strain evidence="12 13">JCM 15914</strain>
    </source>
</reference>
<dbReference type="Proteomes" id="UP001500166">
    <property type="component" value="Unassembled WGS sequence"/>
</dbReference>
<evidence type="ECO:0000256" key="3">
    <source>
        <dbReference type="ARBA" id="ARBA00022449"/>
    </source>
</evidence>
<proteinExistence type="inferred from homology"/>
<dbReference type="NCBIfam" id="TIGR00773">
    <property type="entry name" value="NhaA"/>
    <property type="match status" value="1"/>
</dbReference>
<feature type="transmembrane region" description="Helical" evidence="11">
    <location>
        <begin position="136"/>
        <end position="158"/>
    </location>
</feature>
<comment type="function">
    <text evidence="11">Na(+)/H(+) antiporter that extrudes sodium in exchange for external protons.</text>
</comment>
<keyword evidence="7 11" id="KW-0915">Sodium</keyword>
<evidence type="ECO:0000256" key="10">
    <source>
        <dbReference type="ARBA" id="ARBA00023201"/>
    </source>
</evidence>
<feature type="transmembrane region" description="Helical" evidence="11">
    <location>
        <begin position="26"/>
        <end position="49"/>
    </location>
</feature>
<keyword evidence="5 11" id="KW-0812">Transmembrane</keyword>
<feature type="transmembrane region" description="Helical" evidence="11">
    <location>
        <begin position="391"/>
        <end position="410"/>
    </location>
</feature>
<feature type="transmembrane region" description="Helical" evidence="11">
    <location>
        <begin position="102"/>
        <end position="124"/>
    </location>
</feature>
<dbReference type="PANTHER" id="PTHR30341:SF0">
    <property type="entry name" value="NA(+)_H(+) ANTIPORTER NHAA"/>
    <property type="match status" value="1"/>
</dbReference>
<sequence>MNVAMNNPSRAGSVGSFLRRDTTGGLLLLIAMVAALVIANSPLGDFYFGVRDAHVGIGVPGFDHTVGEWAADGLLAVFFFLTGLELKTEFVNGELRNIRKAMLPVVAAVGGVIAPALIYLGINIAAGAESTAMHGWAIPTATDIAFAVSVLAVVGSALPTAMRTFLLTLAVVDDLIAILIIAFVYTESVRVLFLGGAAILLLIYWVLTHKYANWFMAKHWAAWVILLPIGVATWWFVYEAGVHATIAGVLLGFMVPVMKTTPHVIRHEDPEMGLAPALEHRFRPLSNGLVIPIFAFFSAGVAVGGIDGIKSAAADPVALGIVAGLLIGKPVGIFGAAWLMDRFSPAVKDKDYTWFDLFGMSFVAGIGFTVSLLVAELSFGIGSPHNDHAKVGILFGSMLAAVIGGGILLARNAKYKKVRAHGVDPDVYDD</sequence>
<dbReference type="Gene3D" id="1.20.1530.10">
    <property type="entry name" value="Na+/H+ antiporter like domain"/>
    <property type="match status" value="1"/>
</dbReference>
<comment type="similarity">
    <text evidence="11">Belongs to the NhaA Na(+)/H(+) (TC 2.A.33) antiporter family.</text>
</comment>
<keyword evidence="9 11" id="KW-0472">Membrane</keyword>
<feature type="transmembrane region" description="Helical" evidence="11">
    <location>
        <begin position="191"/>
        <end position="208"/>
    </location>
</feature>
<evidence type="ECO:0000256" key="6">
    <source>
        <dbReference type="ARBA" id="ARBA00022989"/>
    </source>
</evidence>
<dbReference type="InterPro" id="IPR004670">
    <property type="entry name" value="NhaA"/>
</dbReference>
<evidence type="ECO:0000256" key="1">
    <source>
        <dbReference type="ARBA" id="ARBA00004429"/>
    </source>
</evidence>
<keyword evidence="8 11" id="KW-0406">Ion transport</keyword>
<comment type="subcellular location">
    <subcellularLocation>
        <location evidence="1">Cell inner membrane</location>
        <topology evidence="1">Multi-pass membrane protein</topology>
    </subcellularLocation>
    <subcellularLocation>
        <location evidence="11">Cell membrane</location>
        <topology evidence="11">Multi-pass membrane protein</topology>
    </subcellularLocation>
</comment>
<protein>
    <recommendedName>
        <fullName evidence="11">Na(+)/H(+) antiporter NhaA</fullName>
    </recommendedName>
    <alternativeName>
        <fullName evidence="11">Sodium/proton antiporter NhaA</fullName>
    </alternativeName>
</protein>
<evidence type="ECO:0000256" key="9">
    <source>
        <dbReference type="ARBA" id="ARBA00023136"/>
    </source>
</evidence>
<keyword evidence="10 11" id="KW-0739">Sodium transport</keyword>
<keyword evidence="13" id="KW-1185">Reference proteome</keyword>
<feature type="transmembrane region" description="Helical" evidence="11">
    <location>
        <begin position="352"/>
        <end position="379"/>
    </location>
</feature>
<keyword evidence="4 11" id="KW-1003">Cell membrane</keyword>
<evidence type="ECO:0000256" key="11">
    <source>
        <dbReference type="HAMAP-Rule" id="MF_01844"/>
    </source>
</evidence>
<dbReference type="HAMAP" id="MF_01844">
    <property type="entry name" value="NhaA"/>
    <property type="match status" value="1"/>
</dbReference>
<gene>
    <name evidence="11 12" type="primary">nhaA</name>
    <name evidence="12" type="ORF">GCM10009824_18280</name>
</gene>
<organism evidence="12 13">
    <name type="scientific">Kocuria atrinae</name>
    <dbReference type="NCBI Taxonomy" id="592377"/>
    <lineage>
        <taxon>Bacteria</taxon>
        <taxon>Bacillati</taxon>
        <taxon>Actinomycetota</taxon>
        <taxon>Actinomycetes</taxon>
        <taxon>Micrococcales</taxon>
        <taxon>Micrococcaceae</taxon>
        <taxon>Kocuria</taxon>
    </lineage>
</organism>
<evidence type="ECO:0000256" key="7">
    <source>
        <dbReference type="ARBA" id="ARBA00023053"/>
    </source>
</evidence>
<feature type="transmembrane region" description="Helical" evidence="11">
    <location>
        <begin position="69"/>
        <end position="90"/>
    </location>
</feature>
<comment type="catalytic activity">
    <reaction evidence="11">
        <text>Na(+)(in) + 2 H(+)(out) = Na(+)(out) + 2 H(+)(in)</text>
        <dbReference type="Rhea" id="RHEA:29251"/>
        <dbReference type="ChEBI" id="CHEBI:15378"/>
        <dbReference type="ChEBI" id="CHEBI:29101"/>
    </reaction>
</comment>
<dbReference type="InterPro" id="IPR023171">
    <property type="entry name" value="Na/H_antiporter_dom_sf"/>
</dbReference>
<keyword evidence="3 11" id="KW-0050">Antiport</keyword>
<comment type="caution">
    <text evidence="12">The sequence shown here is derived from an EMBL/GenBank/DDBJ whole genome shotgun (WGS) entry which is preliminary data.</text>
</comment>
<accession>A0ABN2XWD2</accession>
<evidence type="ECO:0000313" key="12">
    <source>
        <dbReference type="EMBL" id="GAA2118228.1"/>
    </source>
</evidence>
<evidence type="ECO:0000256" key="2">
    <source>
        <dbReference type="ARBA" id="ARBA00022448"/>
    </source>
</evidence>
<keyword evidence="6 11" id="KW-1133">Transmembrane helix</keyword>
<feature type="transmembrane region" description="Helical" evidence="11">
    <location>
        <begin position="220"/>
        <end position="238"/>
    </location>
</feature>
<dbReference type="Pfam" id="PF06965">
    <property type="entry name" value="Na_H_antiport_1"/>
    <property type="match status" value="1"/>
</dbReference>
<feature type="transmembrane region" description="Helical" evidence="11">
    <location>
        <begin position="165"/>
        <end position="185"/>
    </location>
</feature>
<feature type="transmembrane region" description="Helical" evidence="11">
    <location>
        <begin position="244"/>
        <end position="265"/>
    </location>
</feature>
<dbReference type="PANTHER" id="PTHR30341">
    <property type="entry name" value="SODIUM ION/PROTON ANTIPORTER NHAA-RELATED"/>
    <property type="match status" value="1"/>
</dbReference>
<evidence type="ECO:0000256" key="8">
    <source>
        <dbReference type="ARBA" id="ARBA00023065"/>
    </source>
</evidence>
<dbReference type="EMBL" id="BAAAQA010000017">
    <property type="protein sequence ID" value="GAA2118228.1"/>
    <property type="molecule type" value="Genomic_DNA"/>
</dbReference>
<keyword evidence="2 11" id="KW-0813">Transport</keyword>
<evidence type="ECO:0000256" key="4">
    <source>
        <dbReference type="ARBA" id="ARBA00022475"/>
    </source>
</evidence>
<evidence type="ECO:0000313" key="13">
    <source>
        <dbReference type="Proteomes" id="UP001500166"/>
    </source>
</evidence>
<name>A0ABN2XWD2_9MICC</name>